<feature type="region of interest" description="Disordered" evidence="1">
    <location>
        <begin position="113"/>
        <end position="134"/>
    </location>
</feature>
<evidence type="ECO:0000313" key="2">
    <source>
        <dbReference type="EMBL" id="MDI5969385.1"/>
    </source>
</evidence>
<organism evidence="2">
    <name type="scientific">Streptantibioticus silvisoli</name>
    <dbReference type="NCBI Taxonomy" id="2705255"/>
    <lineage>
        <taxon>Bacteria</taxon>
        <taxon>Bacillati</taxon>
        <taxon>Actinomycetota</taxon>
        <taxon>Actinomycetes</taxon>
        <taxon>Kitasatosporales</taxon>
        <taxon>Streptomycetaceae</taxon>
        <taxon>Streptantibioticus</taxon>
    </lineage>
</organism>
<dbReference type="AlphaFoldDB" id="A0AA90H2C3"/>
<protein>
    <submittedName>
        <fullName evidence="2">Uncharacterized protein</fullName>
    </submittedName>
</protein>
<gene>
    <name evidence="2" type="ORF">POF50_008495</name>
</gene>
<reference evidence="2" key="1">
    <citation type="submission" date="2023-05" db="EMBL/GenBank/DDBJ databases">
        <title>Streptantibioticus silvisoli sp. nov., acidotolerant actinomycetes 1 from pine litter.</title>
        <authorList>
            <person name="Swiecimska M."/>
            <person name="Golinska P."/>
            <person name="Sangal V."/>
            <person name="Wachnowicz B."/>
            <person name="Goodfellow M."/>
        </authorList>
    </citation>
    <scope>NUCLEOTIDE SEQUENCE</scope>
    <source>
        <strain evidence="2">SL13</strain>
    </source>
</reference>
<name>A0AA90H2C3_9ACTN</name>
<accession>A0AA90H2C3</accession>
<proteinExistence type="predicted"/>
<sequence length="150" mass="16514">MTWMPQLDVGSRPEEARRVREWVAEQFADPAARQVAGELFVTLAKTSSWQIAFTIAEPHNGWVRVTARGTRHLPLSAQIGHSWNVLHALARVGVTLDWFGVEAEIPVRIAARASTAGEGEQTAPGPLRGTPRPVRELVHRPCGHRYPGDG</sequence>
<evidence type="ECO:0000256" key="1">
    <source>
        <dbReference type="SAM" id="MobiDB-lite"/>
    </source>
</evidence>
<dbReference type="EMBL" id="JABXJJ020000009">
    <property type="protein sequence ID" value="MDI5969385.1"/>
    <property type="molecule type" value="Genomic_DNA"/>
</dbReference>
<dbReference type="RefSeq" id="WP_271312255.1">
    <property type="nucleotide sequence ID" value="NZ_JABXJJ020000009.1"/>
</dbReference>
<comment type="caution">
    <text evidence="2">The sequence shown here is derived from an EMBL/GenBank/DDBJ whole genome shotgun (WGS) entry which is preliminary data.</text>
</comment>